<dbReference type="EMBL" id="BQNB010011587">
    <property type="protein sequence ID" value="GJS92526.1"/>
    <property type="molecule type" value="Genomic_DNA"/>
</dbReference>
<dbReference type="Proteomes" id="UP001151760">
    <property type="component" value="Unassembled WGS sequence"/>
</dbReference>
<keyword evidence="2" id="KW-1185">Reference proteome</keyword>
<reference evidence="1" key="2">
    <citation type="submission" date="2022-01" db="EMBL/GenBank/DDBJ databases">
        <authorList>
            <person name="Yamashiro T."/>
            <person name="Shiraishi A."/>
            <person name="Satake H."/>
            <person name="Nakayama K."/>
        </authorList>
    </citation>
    <scope>NUCLEOTIDE SEQUENCE</scope>
</reference>
<name>A0ABQ4ZTB4_9ASTR</name>
<sequence length="55" mass="5943">DIFKSVSTVVCSGTARESSVVGSARIMTVERISVIVTEHIFPLQALVDDLLNQLP</sequence>
<protein>
    <submittedName>
        <fullName evidence="1">Uncharacterized protein</fullName>
    </submittedName>
</protein>
<evidence type="ECO:0000313" key="1">
    <source>
        <dbReference type="EMBL" id="GJS92526.1"/>
    </source>
</evidence>
<reference evidence="1" key="1">
    <citation type="journal article" date="2022" name="Int. J. Mol. Sci.">
        <title>Draft Genome of Tanacetum Coccineum: Genomic Comparison of Closely Related Tanacetum-Family Plants.</title>
        <authorList>
            <person name="Yamashiro T."/>
            <person name="Shiraishi A."/>
            <person name="Nakayama K."/>
            <person name="Satake H."/>
        </authorList>
    </citation>
    <scope>NUCLEOTIDE SEQUENCE</scope>
</reference>
<proteinExistence type="predicted"/>
<comment type="caution">
    <text evidence="1">The sequence shown here is derived from an EMBL/GenBank/DDBJ whole genome shotgun (WGS) entry which is preliminary data.</text>
</comment>
<accession>A0ABQ4ZTB4</accession>
<gene>
    <name evidence="1" type="ORF">Tco_0799494</name>
</gene>
<evidence type="ECO:0000313" key="2">
    <source>
        <dbReference type="Proteomes" id="UP001151760"/>
    </source>
</evidence>
<organism evidence="1 2">
    <name type="scientific">Tanacetum coccineum</name>
    <dbReference type="NCBI Taxonomy" id="301880"/>
    <lineage>
        <taxon>Eukaryota</taxon>
        <taxon>Viridiplantae</taxon>
        <taxon>Streptophyta</taxon>
        <taxon>Embryophyta</taxon>
        <taxon>Tracheophyta</taxon>
        <taxon>Spermatophyta</taxon>
        <taxon>Magnoliopsida</taxon>
        <taxon>eudicotyledons</taxon>
        <taxon>Gunneridae</taxon>
        <taxon>Pentapetalae</taxon>
        <taxon>asterids</taxon>
        <taxon>campanulids</taxon>
        <taxon>Asterales</taxon>
        <taxon>Asteraceae</taxon>
        <taxon>Asteroideae</taxon>
        <taxon>Anthemideae</taxon>
        <taxon>Anthemidinae</taxon>
        <taxon>Tanacetum</taxon>
    </lineage>
</organism>
<feature type="non-terminal residue" evidence="1">
    <location>
        <position position="1"/>
    </location>
</feature>